<dbReference type="InterPro" id="IPR036514">
    <property type="entry name" value="SGNH_hydro_sf"/>
</dbReference>
<dbReference type="AlphaFoldDB" id="A0A6A1W8B0"/>
<comment type="similarity">
    <text evidence="2">Belongs to the 'GDSL' lipolytic enzyme family.</text>
</comment>
<evidence type="ECO:0000256" key="6">
    <source>
        <dbReference type="ARBA" id="ARBA00022963"/>
    </source>
</evidence>
<proteinExistence type="inferred from homology"/>
<dbReference type="Pfam" id="PF00657">
    <property type="entry name" value="Lipase_GDSL"/>
    <property type="match status" value="2"/>
</dbReference>
<sequence>MVSLLTAAELLGFATYIPSFANATGSDILKGVNYASGSAGIREETGKHLTLYSHGARKIALFGAGLIGCTPHALSVHGTNGSACVDEMNDAVALFNGELKSLVDQLNADLPGAKLIYVNTFGMGKPLESSPPRTIPRTFLNFYCLLTAAELLGFATYIPSFANATGSDILKGVNYASGSAGIREETGKHLGIRFSLDQQFQHHNLTVSRTAKILEFNQAATEHLNKCIYSVGMGSNDYINNYFMPSLYPTSRTYTKEEYAKTLYSHGARKIALFGAGLIGCTPHALSVHGTNGSACVDEMNDAVALFNGELKSLVDQLNADLPGAKLIYVNTFGMGKPLESSPPPFTVLNVGCCKLRKDGQCMISQPPCQNRSNYAFYDSFHPTEVANKITAHRSYNAFLPSDTYPIDISHLAQL</sequence>
<keyword evidence="9" id="KW-1185">Reference proteome</keyword>
<protein>
    <recommendedName>
        <fullName evidence="10">GDSL esterase/lipase</fullName>
    </recommendedName>
</protein>
<dbReference type="EMBL" id="RXIC02000020">
    <property type="protein sequence ID" value="KAB1221482.1"/>
    <property type="molecule type" value="Genomic_DNA"/>
</dbReference>
<keyword evidence="7" id="KW-0443">Lipid metabolism</keyword>
<name>A0A6A1W8B0_9ROSI</name>
<reference evidence="8 9" key="1">
    <citation type="journal article" date="2019" name="Plant Biotechnol. J.">
        <title>The red bayberry genome and genetic basis of sex determination.</title>
        <authorList>
            <person name="Jia H.M."/>
            <person name="Jia H.J."/>
            <person name="Cai Q.L."/>
            <person name="Wang Y."/>
            <person name="Zhao H.B."/>
            <person name="Yang W.F."/>
            <person name="Wang G.Y."/>
            <person name="Li Y.H."/>
            <person name="Zhan D.L."/>
            <person name="Shen Y.T."/>
            <person name="Niu Q.F."/>
            <person name="Chang L."/>
            <person name="Qiu J."/>
            <person name="Zhao L."/>
            <person name="Xie H.B."/>
            <person name="Fu W.Y."/>
            <person name="Jin J."/>
            <person name="Li X.W."/>
            <person name="Jiao Y."/>
            <person name="Zhou C.C."/>
            <person name="Tu T."/>
            <person name="Chai C.Y."/>
            <person name="Gao J.L."/>
            <person name="Fan L.J."/>
            <person name="van de Weg E."/>
            <person name="Wang J.Y."/>
            <person name="Gao Z.S."/>
        </authorList>
    </citation>
    <scope>NUCLEOTIDE SEQUENCE [LARGE SCALE GENOMIC DNA]</scope>
    <source>
        <tissue evidence="8">Leaves</tissue>
    </source>
</reference>
<dbReference type="InterPro" id="IPR051238">
    <property type="entry name" value="GDSL_esterase/lipase"/>
</dbReference>
<evidence type="ECO:0000256" key="1">
    <source>
        <dbReference type="ARBA" id="ARBA00004613"/>
    </source>
</evidence>
<keyword evidence="6" id="KW-0442">Lipid degradation</keyword>
<evidence type="ECO:0000256" key="2">
    <source>
        <dbReference type="ARBA" id="ARBA00008668"/>
    </source>
</evidence>
<keyword evidence="3" id="KW-0964">Secreted</keyword>
<dbReference type="GO" id="GO:0016042">
    <property type="term" value="P:lipid catabolic process"/>
    <property type="evidence" value="ECO:0007669"/>
    <property type="project" value="UniProtKB-KW"/>
</dbReference>
<evidence type="ECO:0000256" key="4">
    <source>
        <dbReference type="ARBA" id="ARBA00022729"/>
    </source>
</evidence>
<gene>
    <name evidence="8" type="ORF">CJ030_MR2G028837</name>
</gene>
<keyword evidence="5" id="KW-0378">Hydrolase</keyword>
<dbReference type="GO" id="GO:0005576">
    <property type="term" value="C:extracellular region"/>
    <property type="evidence" value="ECO:0007669"/>
    <property type="project" value="UniProtKB-SubCell"/>
</dbReference>
<organism evidence="8 9">
    <name type="scientific">Morella rubra</name>
    <name type="common">Chinese bayberry</name>
    <dbReference type="NCBI Taxonomy" id="262757"/>
    <lineage>
        <taxon>Eukaryota</taxon>
        <taxon>Viridiplantae</taxon>
        <taxon>Streptophyta</taxon>
        <taxon>Embryophyta</taxon>
        <taxon>Tracheophyta</taxon>
        <taxon>Spermatophyta</taxon>
        <taxon>Magnoliopsida</taxon>
        <taxon>eudicotyledons</taxon>
        <taxon>Gunneridae</taxon>
        <taxon>Pentapetalae</taxon>
        <taxon>rosids</taxon>
        <taxon>fabids</taxon>
        <taxon>Fagales</taxon>
        <taxon>Myricaceae</taxon>
        <taxon>Morella</taxon>
    </lineage>
</organism>
<dbReference type="InterPro" id="IPR001087">
    <property type="entry name" value="GDSL"/>
</dbReference>
<dbReference type="PANTHER" id="PTHR45650">
    <property type="entry name" value="GDSL-LIKE LIPASE/ACYLHYDROLASE-RELATED"/>
    <property type="match status" value="1"/>
</dbReference>
<evidence type="ECO:0000256" key="3">
    <source>
        <dbReference type="ARBA" id="ARBA00022525"/>
    </source>
</evidence>
<comment type="caution">
    <text evidence="8">The sequence shown here is derived from an EMBL/GenBank/DDBJ whole genome shotgun (WGS) entry which is preliminary data.</text>
</comment>
<dbReference type="Gene3D" id="3.40.50.1110">
    <property type="entry name" value="SGNH hydrolase"/>
    <property type="match status" value="2"/>
</dbReference>
<keyword evidence="4" id="KW-0732">Signal</keyword>
<dbReference type="Proteomes" id="UP000516437">
    <property type="component" value="Chromosome 2"/>
</dbReference>
<dbReference type="PANTHER" id="PTHR45650:SF75">
    <property type="entry name" value="GDSL-LIKE LIPASE_ACYLHYDROLASE"/>
    <property type="match status" value="1"/>
</dbReference>
<dbReference type="OrthoDB" id="10429194at2759"/>
<accession>A0A6A1W8B0</accession>
<evidence type="ECO:0008006" key="10">
    <source>
        <dbReference type="Google" id="ProtNLM"/>
    </source>
</evidence>
<evidence type="ECO:0000256" key="7">
    <source>
        <dbReference type="ARBA" id="ARBA00023098"/>
    </source>
</evidence>
<dbReference type="GO" id="GO:0016788">
    <property type="term" value="F:hydrolase activity, acting on ester bonds"/>
    <property type="evidence" value="ECO:0007669"/>
    <property type="project" value="InterPro"/>
</dbReference>
<evidence type="ECO:0000256" key="5">
    <source>
        <dbReference type="ARBA" id="ARBA00022801"/>
    </source>
</evidence>
<evidence type="ECO:0000313" key="8">
    <source>
        <dbReference type="EMBL" id="KAB1221482.1"/>
    </source>
</evidence>
<evidence type="ECO:0000313" key="9">
    <source>
        <dbReference type="Proteomes" id="UP000516437"/>
    </source>
</evidence>
<comment type="subcellular location">
    <subcellularLocation>
        <location evidence="1">Secreted</location>
    </subcellularLocation>
</comment>